<name>A0A918S6L8_9HYPH</name>
<gene>
    <name evidence="2" type="ORF">GCM10007989_19670</name>
</gene>
<evidence type="ECO:0008006" key="4">
    <source>
        <dbReference type="Google" id="ProtNLM"/>
    </source>
</evidence>
<sequence length="169" mass="17433">MTRLRLRIMVAGAAAVALMVPAAAQSVRLLGDFQQWSAYAATQNGEPICFAMTEATSVEPTPAEYSQAYLYVTHRPGAGVENEINLVAGTALSADAPATASVGGQDFVLFTEQDAAWLDDAARSETMASAIRAGSTISFSVTSAAGEDITQTFSLSGATAASQAISSEC</sequence>
<accession>A0A918S6L8</accession>
<dbReference type="AlphaFoldDB" id="A0A918S6L8"/>
<dbReference type="InterPro" id="IPR038696">
    <property type="entry name" value="IalB_sf"/>
</dbReference>
<dbReference type="EMBL" id="BMZE01000002">
    <property type="protein sequence ID" value="GHA24087.1"/>
    <property type="molecule type" value="Genomic_DNA"/>
</dbReference>
<keyword evidence="3" id="KW-1185">Reference proteome</keyword>
<feature type="chain" id="PRO_5036919175" description="Invasion associated locus B (IalB) protein" evidence="1">
    <location>
        <begin position="25"/>
        <end position="169"/>
    </location>
</feature>
<dbReference type="InterPro" id="IPR010642">
    <property type="entry name" value="Invasion_prot_B"/>
</dbReference>
<evidence type="ECO:0000256" key="1">
    <source>
        <dbReference type="SAM" id="SignalP"/>
    </source>
</evidence>
<reference evidence="2" key="1">
    <citation type="journal article" date="2014" name="Int. J. Syst. Evol. Microbiol.">
        <title>Complete genome sequence of Corynebacterium casei LMG S-19264T (=DSM 44701T), isolated from a smear-ripened cheese.</title>
        <authorList>
            <consortium name="US DOE Joint Genome Institute (JGI-PGF)"/>
            <person name="Walter F."/>
            <person name="Albersmeier A."/>
            <person name="Kalinowski J."/>
            <person name="Ruckert C."/>
        </authorList>
    </citation>
    <scope>NUCLEOTIDE SEQUENCE</scope>
    <source>
        <strain evidence="2">KCTC 32437</strain>
    </source>
</reference>
<protein>
    <recommendedName>
        <fullName evidence="4">Invasion associated locus B (IalB) protein</fullName>
    </recommendedName>
</protein>
<reference evidence="2" key="2">
    <citation type="submission" date="2020-09" db="EMBL/GenBank/DDBJ databases">
        <authorList>
            <person name="Sun Q."/>
            <person name="Kim S."/>
        </authorList>
    </citation>
    <scope>NUCLEOTIDE SEQUENCE</scope>
    <source>
        <strain evidence="2">KCTC 32437</strain>
    </source>
</reference>
<dbReference type="Pfam" id="PF06776">
    <property type="entry name" value="IalB"/>
    <property type="match status" value="1"/>
</dbReference>
<dbReference type="Gene3D" id="2.60.40.1880">
    <property type="entry name" value="Invasion associated locus B (IalB) protein"/>
    <property type="match status" value="1"/>
</dbReference>
<evidence type="ECO:0000313" key="2">
    <source>
        <dbReference type="EMBL" id="GHA24087.1"/>
    </source>
</evidence>
<feature type="signal peptide" evidence="1">
    <location>
        <begin position="1"/>
        <end position="24"/>
    </location>
</feature>
<proteinExistence type="predicted"/>
<keyword evidence="1" id="KW-0732">Signal</keyword>
<dbReference type="Proteomes" id="UP000646579">
    <property type="component" value="Unassembled WGS sequence"/>
</dbReference>
<comment type="caution">
    <text evidence="2">The sequence shown here is derived from an EMBL/GenBank/DDBJ whole genome shotgun (WGS) entry which is preliminary data.</text>
</comment>
<organism evidence="2 3">
    <name type="scientific">Devosia pacifica</name>
    <dbReference type="NCBI Taxonomy" id="1335967"/>
    <lineage>
        <taxon>Bacteria</taxon>
        <taxon>Pseudomonadati</taxon>
        <taxon>Pseudomonadota</taxon>
        <taxon>Alphaproteobacteria</taxon>
        <taxon>Hyphomicrobiales</taxon>
        <taxon>Devosiaceae</taxon>
        <taxon>Devosia</taxon>
    </lineage>
</organism>
<dbReference type="RefSeq" id="WP_189425512.1">
    <property type="nucleotide sequence ID" value="NZ_BMZE01000002.1"/>
</dbReference>
<evidence type="ECO:0000313" key="3">
    <source>
        <dbReference type="Proteomes" id="UP000646579"/>
    </source>
</evidence>